<comment type="similarity">
    <text evidence="2 5">Belongs to the pseudouridine synthase TruB family. Type 1 subfamily.</text>
</comment>
<dbReference type="InterPro" id="IPR020103">
    <property type="entry name" value="PsdUridine_synth_cat_dom_sf"/>
</dbReference>
<dbReference type="InterPro" id="IPR002501">
    <property type="entry name" value="PsdUridine_synth_N"/>
</dbReference>
<feature type="active site" description="Nucleophile" evidence="5">
    <location>
        <position position="48"/>
    </location>
</feature>
<dbReference type="GO" id="GO:0160148">
    <property type="term" value="F:tRNA pseudouridine(55) synthase activity"/>
    <property type="evidence" value="ECO:0007669"/>
    <property type="project" value="UniProtKB-EC"/>
</dbReference>
<evidence type="ECO:0000313" key="8">
    <source>
        <dbReference type="Proteomes" id="UP000317990"/>
    </source>
</evidence>
<accession>A0A524RM53</accession>
<proteinExistence type="inferred from homology"/>
<dbReference type="GO" id="GO:1990481">
    <property type="term" value="P:mRNA pseudouridine synthesis"/>
    <property type="evidence" value="ECO:0007669"/>
    <property type="project" value="TreeGrafter"/>
</dbReference>
<dbReference type="GO" id="GO:0003723">
    <property type="term" value="F:RNA binding"/>
    <property type="evidence" value="ECO:0007669"/>
    <property type="project" value="InterPro"/>
</dbReference>
<dbReference type="Proteomes" id="UP000317990">
    <property type="component" value="Unassembled WGS sequence"/>
</dbReference>
<comment type="catalytic activity">
    <reaction evidence="1 5">
        <text>uridine(55) in tRNA = pseudouridine(55) in tRNA</text>
        <dbReference type="Rhea" id="RHEA:42532"/>
        <dbReference type="Rhea" id="RHEA-COMP:10101"/>
        <dbReference type="Rhea" id="RHEA-COMP:10102"/>
        <dbReference type="ChEBI" id="CHEBI:65314"/>
        <dbReference type="ChEBI" id="CHEBI:65315"/>
        <dbReference type="EC" id="5.4.99.25"/>
    </reaction>
</comment>
<reference evidence="7 8" key="1">
    <citation type="journal article" date="2019" name="mSystems">
        <title>Life at home and on the roam: Genomic adaptions reflect the dual lifestyle of an intracellular, facultative symbiont.</title>
        <authorList>
            <person name="Burgsdorf I."/>
        </authorList>
    </citation>
    <scope>NUCLEOTIDE SEQUENCE [LARGE SCALE GENOMIC DNA]</scope>
    <source>
        <strain evidence="7">277cV</strain>
    </source>
</reference>
<evidence type="ECO:0000256" key="5">
    <source>
        <dbReference type="HAMAP-Rule" id="MF_01080"/>
    </source>
</evidence>
<organism evidence="7 8">
    <name type="scientific">Aphanocapsa feldmannii 277cV</name>
    <dbReference type="NCBI Taxonomy" id="2507553"/>
    <lineage>
        <taxon>Bacteria</taxon>
        <taxon>Bacillati</taxon>
        <taxon>Cyanobacteriota</taxon>
        <taxon>Cyanophyceae</taxon>
        <taxon>Oscillatoriophycideae</taxon>
        <taxon>Chroococcales</taxon>
        <taxon>Microcystaceae</taxon>
        <taxon>Aphanocapsa</taxon>
    </lineage>
</organism>
<evidence type="ECO:0000259" key="6">
    <source>
        <dbReference type="Pfam" id="PF01509"/>
    </source>
</evidence>
<dbReference type="Gene3D" id="3.30.2350.10">
    <property type="entry name" value="Pseudouridine synthase"/>
    <property type="match status" value="1"/>
</dbReference>
<dbReference type="NCBIfam" id="TIGR00431">
    <property type="entry name" value="TruB"/>
    <property type="match status" value="1"/>
</dbReference>
<sequence>MSSANQFAGLTRGFIVLDKPSGLTSHDCVAAVRRRLQIRRVGHGGTLDPAATGVLPVALGAATRLLPYLIDDKCYEGTVQLGITTSTDDDEGEVLLRQRVPPFSRAELEAALAPFRGEILQAPPAVSAVKLAGERAYKRVRRGEQVTPSPRPVTIRGLELLHWDGAARLQLRVRCGAGTYIRSLARDLGRSLGCGAALLKLRRTEALGFALEAAEPFSCLQADSVCWPRLHDPLEALAHLPRRILDNDEVQAWRCGRPFALKPGAAAEEGPGGEGQPVVVVMADGRLAGMARISAKAMLQPKLVIDAAS</sequence>
<dbReference type="PANTHER" id="PTHR13767">
    <property type="entry name" value="TRNA-PSEUDOURIDINE SYNTHASE"/>
    <property type="match status" value="1"/>
</dbReference>
<dbReference type="EMBL" id="SRMO01000080">
    <property type="protein sequence ID" value="TGG91238.1"/>
    <property type="molecule type" value="Genomic_DNA"/>
</dbReference>
<evidence type="ECO:0000256" key="3">
    <source>
        <dbReference type="ARBA" id="ARBA00022694"/>
    </source>
</evidence>
<name>A0A524RM53_9CHRO</name>
<feature type="domain" description="Pseudouridine synthase II N-terminal" evidence="6">
    <location>
        <begin position="33"/>
        <end position="181"/>
    </location>
</feature>
<comment type="caution">
    <text evidence="7">The sequence shown here is derived from an EMBL/GenBank/DDBJ whole genome shotgun (WGS) entry which is preliminary data.</text>
</comment>
<keyword evidence="4 5" id="KW-0413">Isomerase</keyword>
<evidence type="ECO:0000256" key="4">
    <source>
        <dbReference type="ARBA" id="ARBA00023235"/>
    </source>
</evidence>
<gene>
    <name evidence="5 7" type="primary">truB</name>
    <name evidence="7" type="ORF">ERJ67_08295</name>
</gene>
<evidence type="ECO:0000256" key="2">
    <source>
        <dbReference type="ARBA" id="ARBA00005642"/>
    </source>
</evidence>
<dbReference type="HAMAP" id="MF_01080">
    <property type="entry name" value="TruB_bact"/>
    <property type="match status" value="1"/>
</dbReference>
<dbReference type="EC" id="5.4.99.25" evidence="5"/>
<dbReference type="InterPro" id="IPR014780">
    <property type="entry name" value="tRNA_psdUridine_synth_TruB"/>
</dbReference>
<evidence type="ECO:0000313" key="7">
    <source>
        <dbReference type="EMBL" id="TGG91238.1"/>
    </source>
</evidence>
<comment type="function">
    <text evidence="5">Responsible for synthesis of pseudouridine from uracil-55 in the psi GC loop of transfer RNAs.</text>
</comment>
<keyword evidence="3 5" id="KW-0819">tRNA processing</keyword>
<dbReference type="SUPFAM" id="SSF55120">
    <property type="entry name" value="Pseudouridine synthase"/>
    <property type="match status" value="1"/>
</dbReference>
<dbReference type="GO" id="GO:0031119">
    <property type="term" value="P:tRNA pseudouridine synthesis"/>
    <property type="evidence" value="ECO:0007669"/>
    <property type="project" value="UniProtKB-UniRule"/>
</dbReference>
<protein>
    <recommendedName>
        <fullName evidence="5">tRNA pseudouridine synthase B</fullName>
        <ecNumber evidence="5">5.4.99.25</ecNumber>
    </recommendedName>
    <alternativeName>
        <fullName evidence="5">tRNA pseudouridine(55) synthase</fullName>
        <shortName evidence="5">Psi55 synthase</shortName>
    </alternativeName>
    <alternativeName>
        <fullName evidence="5">tRNA pseudouridylate synthase</fullName>
    </alternativeName>
    <alternativeName>
        <fullName evidence="5">tRNA-uridine isomerase</fullName>
    </alternativeName>
</protein>
<evidence type="ECO:0000256" key="1">
    <source>
        <dbReference type="ARBA" id="ARBA00000385"/>
    </source>
</evidence>
<dbReference type="CDD" id="cd02573">
    <property type="entry name" value="PseudoU_synth_EcTruB"/>
    <property type="match status" value="1"/>
</dbReference>
<dbReference type="PANTHER" id="PTHR13767:SF2">
    <property type="entry name" value="PSEUDOURIDYLATE SYNTHASE TRUB1"/>
    <property type="match status" value="1"/>
</dbReference>
<dbReference type="Pfam" id="PF01509">
    <property type="entry name" value="TruB_N"/>
    <property type="match status" value="1"/>
</dbReference>
<dbReference type="AlphaFoldDB" id="A0A524RM53"/>